<evidence type="ECO:0000256" key="3">
    <source>
        <dbReference type="ARBA" id="ARBA00011206"/>
    </source>
</evidence>
<dbReference type="Pfam" id="PF08221">
    <property type="entry name" value="HTH_9"/>
    <property type="match status" value="1"/>
</dbReference>
<evidence type="ECO:0000256" key="7">
    <source>
        <dbReference type="ARBA" id="ARBA00023242"/>
    </source>
</evidence>
<organism evidence="13 14">
    <name type="scientific">Glonium stellatum</name>
    <dbReference type="NCBI Taxonomy" id="574774"/>
    <lineage>
        <taxon>Eukaryota</taxon>
        <taxon>Fungi</taxon>
        <taxon>Dikarya</taxon>
        <taxon>Ascomycota</taxon>
        <taxon>Pezizomycotina</taxon>
        <taxon>Dothideomycetes</taxon>
        <taxon>Pleosporomycetidae</taxon>
        <taxon>Gloniales</taxon>
        <taxon>Gloniaceae</taxon>
        <taxon>Glonium</taxon>
    </lineage>
</organism>
<dbReference type="GO" id="GO:0003697">
    <property type="term" value="F:single-stranded DNA binding"/>
    <property type="evidence" value="ECO:0007669"/>
    <property type="project" value="UniProtKB-UniRule"/>
</dbReference>
<dbReference type="InterPro" id="IPR039748">
    <property type="entry name" value="RPC3"/>
</dbReference>
<dbReference type="InterPro" id="IPR055207">
    <property type="entry name" value="POLR3C_WHD"/>
</dbReference>
<dbReference type="InterPro" id="IPR008806">
    <property type="entry name" value="RNA_pol_III_Rpc82_C"/>
</dbReference>
<dbReference type="Gene3D" id="1.10.10.10">
    <property type="entry name" value="Winged helix-like DNA-binding domain superfamily/Winged helix DNA-binding domain"/>
    <property type="match status" value="2"/>
</dbReference>
<feature type="domain" description="RNA polymerase III subunit RPC82-related helix-turn-helix" evidence="11">
    <location>
        <begin position="7"/>
        <end position="63"/>
    </location>
</feature>
<comment type="function">
    <text evidence="8 9">DNA-dependent RNA polymerase catalyzes the transcription of DNA into RNA using the four ribonucleoside triphosphates as substrates. Specific core component of RNA polymerase III which synthesizes small RNAs, such as 5S rRNA and tRNAs.</text>
</comment>
<reference evidence="13 14" key="1">
    <citation type="journal article" date="2016" name="Nat. Commun.">
        <title>Ectomycorrhizal ecology is imprinted in the genome of the dominant symbiotic fungus Cenococcum geophilum.</title>
        <authorList>
            <consortium name="DOE Joint Genome Institute"/>
            <person name="Peter M."/>
            <person name="Kohler A."/>
            <person name="Ohm R.A."/>
            <person name="Kuo A."/>
            <person name="Krutzmann J."/>
            <person name="Morin E."/>
            <person name="Arend M."/>
            <person name="Barry K.W."/>
            <person name="Binder M."/>
            <person name="Choi C."/>
            <person name="Clum A."/>
            <person name="Copeland A."/>
            <person name="Grisel N."/>
            <person name="Haridas S."/>
            <person name="Kipfer T."/>
            <person name="LaButti K."/>
            <person name="Lindquist E."/>
            <person name="Lipzen A."/>
            <person name="Maire R."/>
            <person name="Meier B."/>
            <person name="Mihaltcheva S."/>
            <person name="Molinier V."/>
            <person name="Murat C."/>
            <person name="Poggeler S."/>
            <person name="Quandt C.A."/>
            <person name="Sperisen C."/>
            <person name="Tritt A."/>
            <person name="Tisserant E."/>
            <person name="Crous P.W."/>
            <person name="Henrissat B."/>
            <person name="Nehls U."/>
            <person name="Egli S."/>
            <person name="Spatafora J.W."/>
            <person name="Grigoriev I.V."/>
            <person name="Martin F.M."/>
        </authorList>
    </citation>
    <scope>NUCLEOTIDE SEQUENCE [LARGE SCALE GENOMIC DNA]</scope>
    <source>
        <strain evidence="13 14">CBS 207.34</strain>
    </source>
</reference>
<dbReference type="InterPro" id="IPR036388">
    <property type="entry name" value="WH-like_DNA-bd_sf"/>
</dbReference>
<dbReference type="GO" id="GO:0005666">
    <property type="term" value="C:RNA polymerase III complex"/>
    <property type="evidence" value="ECO:0007669"/>
    <property type="project" value="UniProtKB-UniRule"/>
</dbReference>
<evidence type="ECO:0000256" key="1">
    <source>
        <dbReference type="ARBA" id="ARBA00004123"/>
    </source>
</evidence>
<evidence type="ECO:0000259" key="10">
    <source>
        <dbReference type="Pfam" id="PF05645"/>
    </source>
</evidence>
<gene>
    <name evidence="13" type="ORF">AOQ84DRAFT_331048</name>
</gene>
<protein>
    <recommendedName>
        <fullName evidence="4 9">DNA-directed RNA polymerase III subunit RPC3</fullName>
        <shortName evidence="9">RNA polymerase III subunit C3</shortName>
    </recommendedName>
</protein>
<dbReference type="InterPro" id="IPR036390">
    <property type="entry name" value="WH_DNA-bd_sf"/>
</dbReference>
<dbReference type="Proteomes" id="UP000250140">
    <property type="component" value="Unassembled WGS sequence"/>
</dbReference>
<evidence type="ECO:0000313" key="13">
    <source>
        <dbReference type="EMBL" id="OCL14424.1"/>
    </source>
</evidence>
<name>A0A8E2FCD5_9PEZI</name>
<feature type="domain" description="RNA polymerase III Rpc82 C -terminal" evidence="10">
    <location>
        <begin position="191"/>
        <end position="480"/>
    </location>
</feature>
<accession>A0A8E2FCD5</accession>
<comment type="similarity">
    <text evidence="2 9">Belongs to the RNA polymerase beta chain family.</text>
</comment>
<sequence>MSQYLVELCTLLIDDLYGELSSQVFSTIARLGRQPLAGLVRHSNLSARHLKHGLVVLIQQHLALHYTSELDGVTYYEANWQHAYNLVRSGKIIKFVEDRFGEKAGGIISNLLLLGHTKVSDLSDAYGVANKKANSGAELKHVNGNGISNGNGLTNGNALTNGDGLANGVDEAHDASKTESHIDSRGQLHSLLYQLLHSGWIVPVREPHFWPQAEHNNEAEVFVISTHFEGKVPKGPKKVAEFARLVKERKRKTRDESLEIPQMNGITGSKRYGSSAVQPSKRIKINGTGFARTNGYSDADHLQDEIQLDLKQGDLVVRVNHEKCNVASRTEQLTRLAARYVGETTSKVYEALLRVLEEQTPRCYDEFADNDQEDPDIVDASPLVTAQAVAEAIDPNIDLTDGLQEDSNHVNRVNGNASAEIEENDQGLSGHSLEDVNKRRRLVDQHIRLLSEDPRHFTHWVSSRGMSQWKVDFPRLAQVLIQTEIEDTVTARHERMGTRLIRILHSKGKLDEKQVSNFSMTPPKTIRSTLTGMQEAGFVETQEVPKDTSRQPSRTMYLWFYDQQRCRQLLLTDTYKAMARILQRIKVERAKVQTVIDKAERTDVVGHEEQYLSKMERQALRDWSQTEEKLLIQLGRQDDLVATLRDFIGPLNS</sequence>
<evidence type="ECO:0000259" key="11">
    <source>
        <dbReference type="Pfam" id="PF08221"/>
    </source>
</evidence>
<comment type="subunit">
    <text evidence="3 9">Component of the RNA polymerase III (Pol III) complex consisting of 17 subunits.</text>
</comment>
<dbReference type="GO" id="GO:0006351">
    <property type="term" value="P:DNA-templated transcription"/>
    <property type="evidence" value="ECO:0007669"/>
    <property type="project" value="InterPro"/>
</dbReference>
<evidence type="ECO:0000259" key="12">
    <source>
        <dbReference type="Pfam" id="PF22536"/>
    </source>
</evidence>
<keyword evidence="7 9" id="KW-0539">Nucleus</keyword>
<evidence type="ECO:0000256" key="5">
    <source>
        <dbReference type="ARBA" id="ARBA00022478"/>
    </source>
</evidence>
<evidence type="ECO:0000256" key="2">
    <source>
        <dbReference type="ARBA" id="ARBA00006835"/>
    </source>
</evidence>
<dbReference type="PANTHER" id="PTHR12949:SF0">
    <property type="entry name" value="DNA-DIRECTED RNA POLYMERASE III SUBUNIT RPC3"/>
    <property type="match status" value="1"/>
</dbReference>
<proteinExistence type="inferred from homology"/>
<feature type="domain" description="DNA-directed RNA polymerase III subunit RPC3 winged-helix" evidence="12">
    <location>
        <begin position="485"/>
        <end position="560"/>
    </location>
</feature>
<evidence type="ECO:0000256" key="6">
    <source>
        <dbReference type="ARBA" id="ARBA00023163"/>
    </source>
</evidence>
<evidence type="ECO:0000256" key="9">
    <source>
        <dbReference type="RuleBase" id="RU367076"/>
    </source>
</evidence>
<comment type="subcellular location">
    <subcellularLocation>
        <location evidence="1 9">Nucleus</location>
    </subcellularLocation>
</comment>
<evidence type="ECO:0000256" key="4">
    <source>
        <dbReference type="ARBA" id="ARBA00016689"/>
    </source>
</evidence>
<keyword evidence="14" id="KW-1185">Reference proteome</keyword>
<evidence type="ECO:0000313" key="14">
    <source>
        <dbReference type="Proteomes" id="UP000250140"/>
    </source>
</evidence>
<dbReference type="AlphaFoldDB" id="A0A8E2FCD5"/>
<evidence type="ECO:0000256" key="8">
    <source>
        <dbReference type="ARBA" id="ARBA00025127"/>
    </source>
</evidence>
<dbReference type="SUPFAM" id="SSF46785">
    <property type="entry name" value="Winged helix' DNA-binding domain"/>
    <property type="match status" value="1"/>
</dbReference>
<dbReference type="InterPro" id="IPR013197">
    <property type="entry name" value="RNA_pol_III_RPC82-rel_HTH"/>
</dbReference>
<dbReference type="EMBL" id="KV748577">
    <property type="protein sequence ID" value="OCL14424.1"/>
    <property type="molecule type" value="Genomic_DNA"/>
</dbReference>
<keyword evidence="5 9" id="KW-0240">DNA-directed RNA polymerase</keyword>
<dbReference type="Pfam" id="PF22536">
    <property type="entry name" value="WHD_POLR3C"/>
    <property type="match status" value="1"/>
</dbReference>
<dbReference type="Pfam" id="PF05645">
    <property type="entry name" value="RNA_pol_Rpc82"/>
    <property type="match status" value="1"/>
</dbReference>
<dbReference type="OrthoDB" id="272392at2759"/>
<dbReference type="PANTHER" id="PTHR12949">
    <property type="entry name" value="RNA POLYMERASE III DNA DIRECTED -RELATED"/>
    <property type="match status" value="1"/>
</dbReference>
<keyword evidence="6 9" id="KW-0804">Transcription</keyword>